<keyword evidence="6" id="KW-1185">Reference proteome</keyword>
<proteinExistence type="predicted"/>
<dbReference type="RefSeq" id="XP_009048584.1">
    <property type="nucleotide sequence ID" value="XM_009050336.1"/>
</dbReference>
<dbReference type="CTD" id="20237458"/>
<feature type="region of interest" description="Disordered" evidence="2">
    <location>
        <begin position="151"/>
        <end position="178"/>
    </location>
</feature>
<dbReference type="GO" id="GO:0097527">
    <property type="term" value="P:necroptotic signaling pathway"/>
    <property type="evidence" value="ECO:0007669"/>
    <property type="project" value="TreeGrafter"/>
</dbReference>
<feature type="disulfide bond" evidence="1">
    <location>
        <begin position="89"/>
        <end position="102"/>
    </location>
</feature>
<dbReference type="GO" id="GO:0005031">
    <property type="term" value="F:tumor necrosis factor receptor activity"/>
    <property type="evidence" value="ECO:0007669"/>
    <property type="project" value="TreeGrafter"/>
</dbReference>
<dbReference type="Gene3D" id="2.10.50.10">
    <property type="entry name" value="Tumor Necrosis Factor Receptor, subunit A, domain 2"/>
    <property type="match status" value="2"/>
</dbReference>
<dbReference type="SUPFAM" id="SSF57586">
    <property type="entry name" value="TNF receptor-like"/>
    <property type="match status" value="2"/>
</dbReference>
<dbReference type="SMART" id="SM01411">
    <property type="entry name" value="Ephrin_rec_like"/>
    <property type="match status" value="1"/>
</dbReference>
<dbReference type="PANTHER" id="PTHR46874">
    <property type="entry name" value="TUMOR NECROSIS FACTOR RECEPTOR SUPERFAMILY MEMBER 6"/>
    <property type="match status" value="1"/>
</dbReference>
<dbReference type="GO" id="GO:0097192">
    <property type="term" value="P:extrinsic apoptotic signaling pathway in absence of ligand"/>
    <property type="evidence" value="ECO:0007669"/>
    <property type="project" value="TreeGrafter"/>
</dbReference>
<gene>
    <name evidence="5" type="ORF">LOTGIDRAFT_157673</name>
</gene>
<keyword evidence="1" id="KW-1015">Disulfide bond</keyword>
<dbReference type="Proteomes" id="UP000030746">
    <property type="component" value="Unassembled WGS sequence"/>
</dbReference>
<dbReference type="PROSITE" id="PS50050">
    <property type="entry name" value="TNFR_NGFR_2"/>
    <property type="match status" value="1"/>
</dbReference>
<evidence type="ECO:0000259" key="4">
    <source>
        <dbReference type="PROSITE" id="PS50050"/>
    </source>
</evidence>
<dbReference type="KEGG" id="lgi:LOTGIDRAFT_157673"/>
<feature type="compositionally biased region" description="Polar residues" evidence="2">
    <location>
        <begin position="153"/>
        <end position="168"/>
    </location>
</feature>
<name>V4CER9_LOTGI</name>
<feature type="domain" description="TNFR-Cys" evidence="4">
    <location>
        <begin position="70"/>
        <end position="110"/>
    </location>
</feature>
<feature type="disulfide bond" evidence="1">
    <location>
        <begin position="92"/>
        <end position="110"/>
    </location>
</feature>
<reference evidence="5 6" key="1">
    <citation type="journal article" date="2013" name="Nature">
        <title>Insights into bilaterian evolution from three spiralian genomes.</title>
        <authorList>
            <person name="Simakov O."/>
            <person name="Marletaz F."/>
            <person name="Cho S.J."/>
            <person name="Edsinger-Gonzales E."/>
            <person name="Havlak P."/>
            <person name="Hellsten U."/>
            <person name="Kuo D.H."/>
            <person name="Larsson T."/>
            <person name="Lv J."/>
            <person name="Arendt D."/>
            <person name="Savage R."/>
            <person name="Osoegawa K."/>
            <person name="de Jong P."/>
            <person name="Grimwood J."/>
            <person name="Chapman J.A."/>
            <person name="Shapiro H."/>
            <person name="Aerts A."/>
            <person name="Otillar R.P."/>
            <person name="Terry A.Y."/>
            <person name="Boore J.L."/>
            <person name="Grigoriev I.V."/>
            <person name="Lindberg D.R."/>
            <person name="Seaver E.C."/>
            <person name="Weisblat D.A."/>
            <person name="Putnam N.H."/>
            <person name="Rokhsar D.S."/>
        </authorList>
    </citation>
    <scope>NUCLEOTIDE SEQUENCE [LARGE SCALE GENOMIC DNA]</scope>
</reference>
<dbReference type="OrthoDB" id="9417953at2759"/>
<dbReference type="PANTHER" id="PTHR46874:SF1">
    <property type="entry name" value="TUMOR NECROSIS FACTOR RECEPTOR SUPERFAMILY MEMBER 6"/>
    <property type="match status" value="1"/>
</dbReference>
<dbReference type="CDD" id="cd00185">
    <property type="entry name" value="TNFRSF"/>
    <property type="match status" value="1"/>
</dbReference>
<sequence length="178" mass="19664">MKGFVCVSVFLSLTALVAGSTLPTNNRELQEENKQGMYQSKQGHWCQLCPAGEHWVKDCENDEGLSTCKTCPADHYMESANHATSCSHCTDCEPERNLVKACTERNDTECLCPSGKYWHVYLGDTGICLTHRVCPGEILIQGTPWNDAVCGESKTNSESHSTSENMVTSRDDPILSLK</sequence>
<evidence type="ECO:0000313" key="5">
    <source>
        <dbReference type="EMBL" id="ESP00465.1"/>
    </source>
</evidence>
<evidence type="ECO:0000256" key="1">
    <source>
        <dbReference type="PROSITE-ProRule" id="PRU00206"/>
    </source>
</evidence>
<dbReference type="GO" id="GO:0031265">
    <property type="term" value="C:CD95 death-inducing signaling complex"/>
    <property type="evidence" value="ECO:0007669"/>
    <property type="project" value="TreeGrafter"/>
</dbReference>
<dbReference type="GeneID" id="20237458"/>
<dbReference type="InterPro" id="IPR001368">
    <property type="entry name" value="TNFR/NGFR_Cys_rich_reg"/>
</dbReference>
<evidence type="ECO:0000313" key="6">
    <source>
        <dbReference type="Proteomes" id="UP000030746"/>
    </source>
</evidence>
<dbReference type="GO" id="GO:0032872">
    <property type="term" value="P:regulation of stress-activated MAPK cascade"/>
    <property type="evidence" value="ECO:0007669"/>
    <property type="project" value="TreeGrafter"/>
</dbReference>
<feature type="signal peptide" evidence="3">
    <location>
        <begin position="1"/>
        <end position="19"/>
    </location>
</feature>
<dbReference type="Pfam" id="PF00020">
    <property type="entry name" value="TNFR_c6"/>
    <property type="match status" value="1"/>
</dbReference>
<dbReference type="GO" id="GO:0009897">
    <property type="term" value="C:external side of plasma membrane"/>
    <property type="evidence" value="ECO:0007669"/>
    <property type="project" value="TreeGrafter"/>
</dbReference>
<dbReference type="GO" id="GO:0097049">
    <property type="term" value="P:motor neuron apoptotic process"/>
    <property type="evidence" value="ECO:0007669"/>
    <property type="project" value="TreeGrafter"/>
</dbReference>
<dbReference type="AlphaFoldDB" id="V4CER9"/>
<dbReference type="SMART" id="SM00208">
    <property type="entry name" value="TNFR"/>
    <property type="match status" value="2"/>
</dbReference>
<feature type="disulfide bond" evidence="1">
    <location>
        <begin position="71"/>
        <end position="86"/>
    </location>
</feature>
<feature type="repeat" description="TNFR-Cys" evidence="1">
    <location>
        <begin position="70"/>
        <end position="110"/>
    </location>
</feature>
<evidence type="ECO:0000256" key="3">
    <source>
        <dbReference type="SAM" id="SignalP"/>
    </source>
</evidence>
<protein>
    <recommendedName>
        <fullName evidence="4">TNFR-Cys domain-containing protein</fullName>
    </recommendedName>
</protein>
<dbReference type="GO" id="GO:0045121">
    <property type="term" value="C:membrane raft"/>
    <property type="evidence" value="ECO:0007669"/>
    <property type="project" value="TreeGrafter"/>
</dbReference>
<feature type="chain" id="PRO_5004717378" description="TNFR-Cys domain-containing protein" evidence="3">
    <location>
        <begin position="20"/>
        <end position="178"/>
    </location>
</feature>
<evidence type="ECO:0000256" key="2">
    <source>
        <dbReference type="SAM" id="MobiDB-lite"/>
    </source>
</evidence>
<organism evidence="5 6">
    <name type="scientific">Lottia gigantea</name>
    <name type="common">Giant owl limpet</name>
    <dbReference type="NCBI Taxonomy" id="225164"/>
    <lineage>
        <taxon>Eukaryota</taxon>
        <taxon>Metazoa</taxon>
        <taxon>Spiralia</taxon>
        <taxon>Lophotrochozoa</taxon>
        <taxon>Mollusca</taxon>
        <taxon>Gastropoda</taxon>
        <taxon>Patellogastropoda</taxon>
        <taxon>Lottioidea</taxon>
        <taxon>Lottiidae</taxon>
        <taxon>Lottia</taxon>
    </lineage>
</organism>
<dbReference type="HOGENOM" id="CLU_1512309_0_0_1"/>
<dbReference type="OMA" id="VLYEVTM"/>
<accession>V4CER9</accession>
<dbReference type="EMBL" id="KB200701">
    <property type="protein sequence ID" value="ESP00465.1"/>
    <property type="molecule type" value="Genomic_DNA"/>
</dbReference>
<dbReference type="GO" id="GO:0043066">
    <property type="term" value="P:negative regulation of apoptotic process"/>
    <property type="evidence" value="ECO:0007669"/>
    <property type="project" value="TreeGrafter"/>
</dbReference>
<feature type="compositionally biased region" description="Basic and acidic residues" evidence="2">
    <location>
        <begin position="169"/>
        <end position="178"/>
    </location>
</feature>
<keyword evidence="3" id="KW-0732">Signal</keyword>